<evidence type="ECO:0000256" key="6">
    <source>
        <dbReference type="RuleBase" id="RU368066"/>
    </source>
</evidence>
<feature type="transmembrane region" description="Helical" evidence="6">
    <location>
        <begin position="239"/>
        <end position="266"/>
    </location>
</feature>
<dbReference type="AlphaFoldDB" id="A0A6A4KHD6"/>
<feature type="region of interest" description="Disordered" evidence="7">
    <location>
        <begin position="1"/>
        <end position="45"/>
    </location>
</feature>
<dbReference type="PANTHER" id="PTHR12385:SF98">
    <property type="entry name" value="CHOLINE TRANSPORTER-LIKE PROTEIN"/>
    <property type="match status" value="1"/>
</dbReference>
<keyword evidence="9" id="KW-1185">Reference proteome</keyword>
<keyword evidence="5 6" id="KW-0472">Membrane</keyword>
<dbReference type="EMBL" id="QEFC01003699">
    <property type="protein sequence ID" value="KAE9447353.1"/>
    <property type="molecule type" value="Genomic_DNA"/>
</dbReference>
<feature type="transmembrane region" description="Helical" evidence="6">
    <location>
        <begin position="294"/>
        <end position="316"/>
    </location>
</feature>
<name>A0A6A4KHD6_9ERIC</name>
<dbReference type="PANTHER" id="PTHR12385">
    <property type="entry name" value="CHOLINE TRANSPORTER-LIKE (SLC FAMILY 44)"/>
    <property type="match status" value="1"/>
</dbReference>
<comment type="function">
    <text evidence="6">Choline transporter.</text>
</comment>
<evidence type="ECO:0000256" key="2">
    <source>
        <dbReference type="ARBA" id="ARBA00007168"/>
    </source>
</evidence>
<feature type="transmembrane region" description="Helical" evidence="6">
    <location>
        <begin position="197"/>
        <end position="218"/>
    </location>
</feature>
<evidence type="ECO:0000256" key="3">
    <source>
        <dbReference type="ARBA" id="ARBA00022692"/>
    </source>
</evidence>
<evidence type="ECO:0000313" key="8">
    <source>
        <dbReference type="EMBL" id="KAE9447353.1"/>
    </source>
</evidence>
<feature type="transmembrane region" description="Helical" evidence="6">
    <location>
        <begin position="381"/>
        <end position="402"/>
    </location>
</feature>
<protein>
    <recommendedName>
        <fullName evidence="6">Choline transporter-like protein</fullName>
    </recommendedName>
</protein>
<dbReference type="Pfam" id="PF04515">
    <property type="entry name" value="Choline_transpo"/>
    <property type="match status" value="1"/>
</dbReference>
<dbReference type="InterPro" id="IPR007603">
    <property type="entry name" value="Choline_transptr-like"/>
</dbReference>
<comment type="caution">
    <text evidence="8">The sequence shown here is derived from an EMBL/GenBank/DDBJ whole genome shotgun (WGS) entry which is preliminary data.</text>
</comment>
<keyword evidence="4 6" id="KW-1133">Transmembrane helix</keyword>
<evidence type="ECO:0000256" key="5">
    <source>
        <dbReference type="ARBA" id="ARBA00023136"/>
    </source>
</evidence>
<evidence type="ECO:0000256" key="7">
    <source>
        <dbReference type="SAM" id="MobiDB-lite"/>
    </source>
</evidence>
<feature type="transmembrane region" description="Helical" evidence="6">
    <location>
        <begin position="129"/>
        <end position="151"/>
    </location>
</feature>
<evidence type="ECO:0000256" key="4">
    <source>
        <dbReference type="ARBA" id="ARBA00022989"/>
    </source>
</evidence>
<feature type="transmembrane region" description="Helical" evidence="6">
    <location>
        <begin position="352"/>
        <end position="375"/>
    </location>
</feature>
<sequence>MGSTEDQHPNPYTLPDPSSIQPLLSKPYPPSLTQEPIALPSDPDPDQSNYLQISYHSGPRPVKDLPFLILFALFVLSTFAFGIFASVSRNPDSSSVSSYVYDSNSTSCVLDSSLSTNHPSLNSTLSSSLIWTLVITLIISVPFVLSVLLLLKHFTKQVVYISLPLFIIVPILINVYWFVACTVDSSCSDLFPLVYRILVLVFVFLVIGVVVWIVVVNWHRVELTVNIIGVASHALWRNLGLFGVLPALTLGLVVYYVPIVVFLVFANENGKIVVRYKSEEYYCAWKQDSWVPAYYALGILTMLWSAAAMVEAQVYVTSGTIAQWYFSKDDSGPRRSIRNSLSKSGILVDYKIYILVLSCCFFNATVILTICILFVHTCRNAFGPSSGTVCLSGLLICVVRVVRAMVDSARQEGAPGMVKIVLQCCVNTLLSAFDFLNKFTINFAAITGESYCTSARMAYELLKRNLLSAVFVETVSTRLLAGIAFVFSAIYAVVVCAILNSVSDLGADSYFVAAMAWVLLLVVLSYFVHVLDNVIDTVYVCYAIDRDRGEVGKQEVHEVYVHLPINRTHRQSFIPRTPPSA</sequence>
<dbReference type="OrthoDB" id="420519at2759"/>
<feature type="transmembrane region" description="Helical" evidence="6">
    <location>
        <begin position="479"/>
        <end position="503"/>
    </location>
</feature>
<feature type="transmembrane region" description="Helical" evidence="6">
    <location>
        <begin position="509"/>
        <end position="528"/>
    </location>
</feature>
<feature type="non-terminal residue" evidence="8">
    <location>
        <position position="1"/>
    </location>
</feature>
<evidence type="ECO:0000313" key="9">
    <source>
        <dbReference type="Proteomes" id="UP000428333"/>
    </source>
</evidence>
<dbReference type="Proteomes" id="UP000428333">
    <property type="component" value="Linkage Group LG13"/>
</dbReference>
<reference evidence="8 9" key="1">
    <citation type="journal article" date="2019" name="Genome Biol. Evol.">
        <title>The Rhododendron genome and chromosomal organization provide insight into shared whole-genome duplications across the heath family (Ericaceae).</title>
        <authorList>
            <person name="Soza V.L."/>
            <person name="Lindsley D."/>
            <person name="Waalkes A."/>
            <person name="Ramage E."/>
            <person name="Patwardhan R.P."/>
            <person name="Burton J.N."/>
            <person name="Adey A."/>
            <person name="Kumar A."/>
            <person name="Qiu R."/>
            <person name="Shendure J."/>
            <person name="Hall B."/>
        </authorList>
    </citation>
    <scope>NUCLEOTIDE SEQUENCE [LARGE SCALE GENOMIC DNA]</scope>
    <source>
        <strain evidence="8">RSF 1966-606</strain>
    </source>
</reference>
<keyword evidence="3 6" id="KW-0812">Transmembrane</keyword>
<organism evidence="8 9">
    <name type="scientific">Rhododendron williamsianum</name>
    <dbReference type="NCBI Taxonomy" id="262921"/>
    <lineage>
        <taxon>Eukaryota</taxon>
        <taxon>Viridiplantae</taxon>
        <taxon>Streptophyta</taxon>
        <taxon>Embryophyta</taxon>
        <taxon>Tracheophyta</taxon>
        <taxon>Spermatophyta</taxon>
        <taxon>Magnoliopsida</taxon>
        <taxon>eudicotyledons</taxon>
        <taxon>Gunneridae</taxon>
        <taxon>Pentapetalae</taxon>
        <taxon>asterids</taxon>
        <taxon>Ericales</taxon>
        <taxon>Ericaceae</taxon>
        <taxon>Ericoideae</taxon>
        <taxon>Rhodoreae</taxon>
        <taxon>Rhododendron</taxon>
    </lineage>
</organism>
<feature type="transmembrane region" description="Helical" evidence="6">
    <location>
        <begin position="158"/>
        <end position="177"/>
    </location>
</feature>
<evidence type="ECO:0000256" key="1">
    <source>
        <dbReference type="ARBA" id="ARBA00004141"/>
    </source>
</evidence>
<accession>A0A6A4KHD6</accession>
<gene>
    <name evidence="8" type="ORF">C3L33_20723</name>
</gene>
<feature type="transmembrane region" description="Helical" evidence="6">
    <location>
        <begin position="65"/>
        <end position="87"/>
    </location>
</feature>
<proteinExistence type="inferred from homology"/>
<dbReference type="GO" id="GO:0022857">
    <property type="term" value="F:transmembrane transporter activity"/>
    <property type="evidence" value="ECO:0007669"/>
    <property type="project" value="UniProtKB-UniRule"/>
</dbReference>
<comment type="subcellular location">
    <subcellularLocation>
        <location evidence="6">Cell membrane</location>
        <topology evidence="6">Multi-pass membrane protein</topology>
    </subcellularLocation>
    <subcellularLocation>
        <location evidence="1">Membrane</location>
        <topology evidence="1">Multi-pass membrane protein</topology>
    </subcellularLocation>
</comment>
<dbReference type="GO" id="GO:0005886">
    <property type="term" value="C:plasma membrane"/>
    <property type="evidence" value="ECO:0007669"/>
    <property type="project" value="UniProtKB-SubCell"/>
</dbReference>
<comment type="similarity">
    <text evidence="2 6">Belongs to the CTL (choline transporter-like) family.</text>
</comment>